<name>A0A6B0TWP3_9RHOB</name>
<comment type="caution">
    <text evidence="1">The sequence shown here is derived from an EMBL/GenBank/DDBJ whole genome shotgun (WGS) entry which is preliminary data.</text>
</comment>
<reference evidence="1 2" key="1">
    <citation type="submission" date="2019-12" db="EMBL/GenBank/DDBJ databases">
        <title>Strain KN286 was isolated from seawater, which was collected from Caroline Seamount in the tropical western Pacific.</title>
        <authorList>
            <person name="Wang Q."/>
        </authorList>
    </citation>
    <scope>NUCLEOTIDE SEQUENCE [LARGE SCALE GENOMIC DNA]</scope>
    <source>
        <strain evidence="1 2">KN286</strain>
    </source>
</reference>
<dbReference type="AlphaFoldDB" id="A0A6B0TWP3"/>
<keyword evidence="2" id="KW-1185">Reference proteome</keyword>
<protein>
    <submittedName>
        <fullName evidence="1">Uncharacterized protein</fullName>
    </submittedName>
</protein>
<evidence type="ECO:0000313" key="2">
    <source>
        <dbReference type="Proteomes" id="UP000436016"/>
    </source>
</evidence>
<accession>A0A6B0TWP3</accession>
<organism evidence="1 2">
    <name type="scientific">Oceanomicrobium pacificus</name>
    <dbReference type="NCBI Taxonomy" id="2692916"/>
    <lineage>
        <taxon>Bacteria</taxon>
        <taxon>Pseudomonadati</taxon>
        <taxon>Pseudomonadota</taxon>
        <taxon>Alphaproteobacteria</taxon>
        <taxon>Rhodobacterales</taxon>
        <taxon>Paracoccaceae</taxon>
        <taxon>Oceanomicrobium</taxon>
    </lineage>
</organism>
<dbReference type="Proteomes" id="UP000436016">
    <property type="component" value="Unassembled WGS sequence"/>
</dbReference>
<sequence length="388" mass="44000">MAGELDEIDLSDPQILERFLVSRLSFILTAFPNPVGVYFDGDFATDDIFRHTCRRRSSGKFSTRAEGLARSIGLGENRTPVEEAFSGVLKYLHRRQRSWLYRPTPDEVRFSECRSILLVGTDSYRLRRLQESLSDSPSWKSWRSYGLIENLFQFCPLGYGSTYDWRCKFNELADSLGLSKGSLEHANAIVVLSQHNLDVQSSFNQLRKEISESTRSKQRRENFSGGAHAQILEDFIQLAESLERAASNVSRVERNTSSAARTADAGRLVVNAMPNKEASELYAQLISIRSYISSRIVDLPIETRNRFQNAVNGFLFDPEIVRDLENRIEGAKLNFENPQSTNKGDEIRELWTAFSQLDRNAKSVARTNFKEASADFVPKLGSLGENDQ</sequence>
<dbReference type="EMBL" id="WUWG01000003">
    <property type="protein sequence ID" value="MXU65918.1"/>
    <property type="molecule type" value="Genomic_DNA"/>
</dbReference>
<gene>
    <name evidence="1" type="ORF">GSH16_10685</name>
</gene>
<proteinExistence type="predicted"/>
<evidence type="ECO:0000313" key="1">
    <source>
        <dbReference type="EMBL" id="MXU65918.1"/>
    </source>
</evidence>
<dbReference type="RefSeq" id="WP_160854827.1">
    <property type="nucleotide sequence ID" value="NZ_WUWG01000003.1"/>
</dbReference>